<evidence type="ECO:0000256" key="1">
    <source>
        <dbReference type="ARBA" id="ARBA00004155"/>
    </source>
</evidence>
<feature type="transmembrane region" description="Helical" evidence="19">
    <location>
        <begin position="129"/>
        <end position="150"/>
    </location>
</feature>
<keyword evidence="6" id="KW-0677">Repeat</keyword>
<feature type="transmembrane region" description="Helical" evidence="19">
    <location>
        <begin position="262"/>
        <end position="282"/>
    </location>
</feature>
<evidence type="ECO:0000313" key="21">
    <source>
        <dbReference type="EMBL" id="VFV39591.1"/>
    </source>
</evidence>
<dbReference type="GO" id="GO:0015293">
    <property type="term" value="F:symporter activity"/>
    <property type="evidence" value="ECO:0007669"/>
    <property type="project" value="UniProtKB-KW"/>
</dbReference>
<evidence type="ECO:0000256" key="19">
    <source>
        <dbReference type="SAM" id="Phobius"/>
    </source>
</evidence>
<keyword evidence="10" id="KW-0470">Melanin biosynthesis</keyword>
<dbReference type="FunFam" id="1.20.1280.290:FF:000015">
    <property type="entry name" value="cystinosin isoform X2"/>
    <property type="match status" value="1"/>
</dbReference>
<evidence type="ECO:0000256" key="9">
    <source>
        <dbReference type="ARBA" id="ARBA00022989"/>
    </source>
</evidence>
<sequence length="409" mass="46456">MISSWLMISILLPLKFIEKCESTVDLTVPPTVKLENGSSANISITLQHPLNATLVITFQITFRSKNVTILELPDEVVVPPGMTDSSFQVTSQNVGQLTAYLHGNHSNQTGPRIRFLVVHSNIVSIINQVIGWIYFVAWSISFYPQVITNWRRKSVIGLSFDFVALNLTGFVAYSVFNIGLFWVPYIKEQFFLKYPNGVNPVDSNDVFFSLHAVALTLVIMVQCFLYERGSQHVSWPAISFLVLSWLFVLITMILAAVGVTTWLRFLFCFSYIKLAVTLVKYFPQAYMNFYYKSTEGWSIGNVLLDFTGGSFSLLQMFLQSYNNDQWTLIFGDPTKFGLGVFSIFFDIVFFIQHFCLYRKKPGPCRPGIWPSCILMPPSLFSLRLQAAHTGSDSRPRQDWVLSLEPKALT</sequence>
<feature type="transmembrane region" description="Helical" evidence="19">
    <location>
        <begin position="233"/>
        <end position="256"/>
    </location>
</feature>
<keyword evidence="7" id="KW-0769">Symport</keyword>
<feature type="transmembrane region" description="Helical" evidence="19">
    <location>
        <begin position="206"/>
        <end position="226"/>
    </location>
</feature>
<feature type="transmembrane region" description="Helical" evidence="19">
    <location>
        <begin position="162"/>
        <end position="186"/>
    </location>
</feature>
<keyword evidence="5 20" id="KW-0732">Signal</keyword>
<dbReference type="GO" id="GO:0048513">
    <property type="term" value="P:animal organ development"/>
    <property type="evidence" value="ECO:0007669"/>
    <property type="project" value="UniProtKB-ARBA"/>
</dbReference>
<keyword evidence="13" id="KW-0458">Lysosome</keyword>
<comment type="subcellular location">
    <subcellularLocation>
        <location evidence="1">Lysosome membrane</location>
        <topology evidence="1">Multi-pass membrane protein</topology>
    </subcellularLocation>
    <subcellularLocation>
        <location evidence="16">Melanosome membrane</location>
        <topology evidence="16">Multi-pass membrane protein</topology>
    </subcellularLocation>
</comment>
<comment type="catalytic activity">
    <reaction evidence="14">
        <text>L-cystine(out) + H(+)(out) = L-cystine(in) + H(+)(in)</text>
        <dbReference type="Rhea" id="RHEA:66172"/>
        <dbReference type="ChEBI" id="CHEBI:15378"/>
        <dbReference type="ChEBI" id="CHEBI:35491"/>
    </reaction>
    <physiologicalReaction direction="left-to-right" evidence="14">
        <dbReference type="Rhea" id="RHEA:66173"/>
    </physiologicalReaction>
</comment>
<proteinExistence type="inferred from homology"/>
<dbReference type="GO" id="GO:1903432">
    <property type="term" value="P:regulation of TORC1 signaling"/>
    <property type="evidence" value="ECO:0007669"/>
    <property type="project" value="UniProtKB-ARBA"/>
</dbReference>
<dbReference type="SMART" id="SM00679">
    <property type="entry name" value="CTNS"/>
    <property type="match status" value="2"/>
</dbReference>
<feature type="transmembrane region" description="Helical" evidence="19">
    <location>
        <begin position="338"/>
        <end position="357"/>
    </location>
</feature>
<reference evidence="21 22" key="1">
    <citation type="submission" date="2019-01" db="EMBL/GenBank/DDBJ databases">
        <authorList>
            <person name="Alioto T."/>
            <person name="Alioto T."/>
        </authorList>
    </citation>
    <scope>NUCLEOTIDE SEQUENCE [LARGE SCALE GENOMIC DNA]</scope>
</reference>
<evidence type="ECO:0000256" key="5">
    <source>
        <dbReference type="ARBA" id="ARBA00022729"/>
    </source>
</evidence>
<dbReference type="GO" id="GO:0005765">
    <property type="term" value="C:lysosomal membrane"/>
    <property type="evidence" value="ECO:0007669"/>
    <property type="project" value="UniProtKB-SubCell"/>
</dbReference>
<comment type="subunit">
    <text evidence="17">Interacts with components of the V-ATPase complex. Interacts with components of the Ragulator complex. Interacts with RRAGA/RagA and RRAGC/RagC. Interacts with AP-3 complex subunit mu (AP3M1 or AP3M2).</text>
</comment>
<feature type="transmembrane region" description="Helical" evidence="19">
    <location>
        <begin position="302"/>
        <end position="318"/>
    </location>
</feature>
<keyword evidence="4 19" id="KW-0812">Transmembrane</keyword>
<dbReference type="GO" id="GO:0048731">
    <property type="term" value="P:system development"/>
    <property type="evidence" value="ECO:0007669"/>
    <property type="project" value="UniProtKB-ARBA"/>
</dbReference>
<gene>
    <name evidence="21" type="ORF">LYPA_23C003308</name>
</gene>
<dbReference type="InterPro" id="IPR005282">
    <property type="entry name" value="LC_transporter"/>
</dbReference>
<dbReference type="GO" id="GO:0033162">
    <property type="term" value="C:melanosome membrane"/>
    <property type="evidence" value="ECO:0007669"/>
    <property type="project" value="UniProtKB-SubCell"/>
</dbReference>
<keyword evidence="22" id="KW-1185">Reference proteome</keyword>
<dbReference type="GO" id="GO:0042438">
    <property type="term" value="P:melanin biosynthetic process"/>
    <property type="evidence" value="ECO:0007669"/>
    <property type="project" value="UniProtKB-KW"/>
</dbReference>
<evidence type="ECO:0000256" key="6">
    <source>
        <dbReference type="ARBA" id="ARBA00022737"/>
    </source>
</evidence>
<dbReference type="EMBL" id="CAAGRJ010027559">
    <property type="protein sequence ID" value="VFV39591.1"/>
    <property type="molecule type" value="Genomic_DNA"/>
</dbReference>
<evidence type="ECO:0000256" key="14">
    <source>
        <dbReference type="ARBA" id="ARBA00048473"/>
    </source>
</evidence>
<dbReference type="GO" id="GO:0015031">
    <property type="term" value="P:protein transport"/>
    <property type="evidence" value="ECO:0007669"/>
    <property type="project" value="UniProtKB-KW"/>
</dbReference>
<dbReference type="PANTHER" id="PTHR13131">
    <property type="entry name" value="CYSTINOSIN"/>
    <property type="match status" value="1"/>
</dbReference>
<evidence type="ECO:0000256" key="12">
    <source>
        <dbReference type="ARBA" id="ARBA00023180"/>
    </source>
</evidence>
<evidence type="ECO:0000256" key="2">
    <source>
        <dbReference type="ARBA" id="ARBA00006855"/>
    </source>
</evidence>
<evidence type="ECO:0000256" key="10">
    <source>
        <dbReference type="ARBA" id="ARBA00023101"/>
    </source>
</evidence>
<evidence type="ECO:0000256" key="15">
    <source>
        <dbReference type="ARBA" id="ARBA00060313"/>
    </source>
</evidence>
<dbReference type="Gene3D" id="1.20.1280.290">
    <property type="match status" value="1"/>
</dbReference>
<feature type="signal peptide" evidence="20">
    <location>
        <begin position="1"/>
        <end position="22"/>
    </location>
</feature>
<evidence type="ECO:0000313" key="22">
    <source>
        <dbReference type="Proteomes" id="UP000386466"/>
    </source>
</evidence>
<evidence type="ECO:0000256" key="3">
    <source>
        <dbReference type="ARBA" id="ARBA00022448"/>
    </source>
</evidence>
<comment type="similarity">
    <text evidence="2">Belongs to the cystinosin family.</text>
</comment>
<dbReference type="GO" id="GO:0015184">
    <property type="term" value="F:L-cystine transmembrane transporter activity"/>
    <property type="evidence" value="ECO:0007669"/>
    <property type="project" value="TreeGrafter"/>
</dbReference>
<dbReference type="FunFam" id="1.20.1280.290:FF:000016">
    <property type="entry name" value="Cystinosin homolog"/>
    <property type="match status" value="1"/>
</dbReference>
<dbReference type="GO" id="GO:0050890">
    <property type="term" value="P:cognition"/>
    <property type="evidence" value="ECO:0007669"/>
    <property type="project" value="UniProtKB-ARBA"/>
</dbReference>
<evidence type="ECO:0000256" key="7">
    <source>
        <dbReference type="ARBA" id="ARBA00022847"/>
    </source>
</evidence>
<name>A0A485NZJ6_LYNPA</name>
<organism evidence="21 22">
    <name type="scientific">Lynx pardinus</name>
    <name type="common">Iberian lynx</name>
    <name type="synonym">Felis pardina</name>
    <dbReference type="NCBI Taxonomy" id="191816"/>
    <lineage>
        <taxon>Eukaryota</taxon>
        <taxon>Metazoa</taxon>
        <taxon>Chordata</taxon>
        <taxon>Craniata</taxon>
        <taxon>Vertebrata</taxon>
        <taxon>Euteleostomi</taxon>
        <taxon>Mammalia</taxon>
        <taxon>Eutheria</taxon>
        <taxon>Laurasiatheria</taxon>
        <taxon>Carnivora</taxon>
        <taxon>Feliformia</taxon>
        <taxon>Felidae</taxon>
        <taxon>Felinae</taxon>
        <taxon>Lynx</taxon>
    </lineage>
</organism>
<keyword evidence="11 19" id="KW-0472">Membrane</keyword>
<evidence type="ECO:0000256" key="13">
    <source>
        <dbReference type="ARBA" id="ARBA00023228"/>
    </source>
</evidence>
<keyword evidence="8" id="KW-0653">Protein transport</keyword>
<evidence type="ECO:0000256" key="16">
    <source>
        <dbReference type="ARBA" id="ARBA00060435"/>
    </source>
</evidence>
<dbReference type="InterPro" id="IPR006603">
    <property type="entry name" value="PQ-loop_rpt"/>
</dbReference>
<evidence type="ECO:0000256" key="18">
    <source>
        <dbReference type="ARBA" id="ARBA00069503"/>
    </source>
</evidence>
<evidence type="ECO:0000256" key="20">
    <source>
        <dbReference type="SAM" id="SignalP"/>
    </source>
</evidence>
<dbReference type="AlphaFoldDB" id="A0A485NZJ6"/>
<evidence type="ECO:0000256" key="8">
    <source>
        <dbReference type="ARBA" id="ARBA00022927"/>
    </source>
</evidence>
<evidence type="ECO:0000256" key="11">
    <source>
        <dbReference type="ARBA" id="ARBA00023136"/>
    </source>
</evidence>
<evidence type="ECO:0000256" key="4">
    <source>
        <dbReference type="ARBA" id="ARBA00022692"/>
    </source>
</evidence>
<dbReference type="Pfam" id="PF04193">
    <property type="entry name" value="PQ-loop"/>
    <property type="match status" value="2"/>
</dbReference>
<keyword evidence="9 19" id="KW-1133">Transmembrane helix</keyword>
<keyword evidence="3" id="KW-0813">Transport</keyword>
<accession>A0A485NZJ6</accession>
<dbReference type="NCBIfam" id="TIGR00951">
    <property type="entry name" value="2A43"/>
    <property type="match status" value="1"/>
</dbReference>
<dbReference type="Proteomes" id="UP000386466">
    <property type="component" value="Unassembled WGS sequence"/>
</dbReference>
<keyword evidence="12" id="KW-0325">Glycoprotein</keyword>
<comment type="function">
    <text evidence="15">Cystine/H(+) symporter that mediates export of cystine, the oxidized dimer of cysteine, from lysosomes. Plays an important role in melanin synthesis by catalyzing cystine export from melanosomes, possibly by inhibiting pheomelanin synthesis. In addition to cystine export, also acts as a positive regulator of mTORC1 signaling in kidney proximal tubular cells, via interactions with components of the v-ATPase and Ragulator complexes. Also involved in small GTPase-regulated vesicle trafficking and lysosomal localization of LAMP2A, independently of cystine transporter activity.</text>
</comment>
<feature type="chain" id="PRO_5019773727" description="Cystinosin" evidence="20">
    <location>
        <begin position="23"/>
        <end position="409"/>
    </location>
</feature>
<dbReference type="PANTHER" id="PTHR13131:SF5">
    <property type="entry name" value="CYSTINOSIN"/>
    <property type="match status" value="1"/>
</dbReference>
<evidence type="ECO:0000256" key="17">
    <source>
        <dbReference type="ARBA" id="ARBA00066203"/>
    </source>
</evidence>
<protein>
    <recommendedName>
        <fullName evidence="18">Cystinosin</fullName>
    </recommendedName>
</protein>